<gene>
    <name evidence="1" type="ORF">KBO27_03780</name>
</gene>
<evidence type="ECO:0000313" key="1">
    <source>
        <dbReference type="EMBL" id="MBQ0923048.1"/>
    </source>
</evidence>
<dbReference type="Proteomes" id="UP000674084">
    <property type="component" value="Unassembled WGS sequence"/>
</dbReference>
<reference evidence="1 2" key="1">
    <citation type="submission" date="2021-04" db="EMBL/GenBank/DDBJ databases">
        <title>Whole-genome sequencing of Saccharopolyspora endophytica KCTC 19397.</title>
        <authorList>
            <person name="Ay H."/>
            <person name="Saygin H."/>
            <person name="Sahin N."/>
        </authorList>
    </citation>
    <scope>NUCLEOTIDE SEQUENCE [LARGE SCALE GENOMIC DNA]</scope>
    <source>
        <strain evidence="1 2">KCTC 19397</strain>
    </source>
</reference>
<dbReference type="EMBL" id="JAGPXE010000001">
    <property type="protein sequence ID" value="MBQ0923048.1"/>
    <property type="molecule type" value="Genomic_DNA"/>
</dbReference>
<proteinExistence type="predicted"/>
<sequence length="160" mass="17701">MTSLMSPAAQVTADQLRRLRAALSRNTAHFNPIELRYGPAVVNTVAIELYIEPHAALTALREAVNEAYRQVFDKDSKTQHATHKVWRAHTALAYCRKEFDNHGLQSALLRTPGTQAGFRGTVTEPVTQVLLAATDPWSRSGMTWNTARQSSFPLGTTLAK</sequence>
<dbReference type="RefSeq" id="WP_210968519.1">
    <property type="nucleotide sequence ID" value="NZ_JAGPXE010000001.1"/>
</dbReference>
<protein>
    <submittedName>
        <fullName evidence="1">Uncharacterized protein</fullName>
    </submittedName>
</protein>
<organism evidence="1 2">
    <name type="scientific">Saccharopolyspora endophytica</name>
    <dbReference type="NCBI Taxonomy" id="543886"/>
    <lineage>
        <taxon>Bacteria</taxon>
        <taxon>Bacillati</taxon>
        <taxon>Actinomycetota</taxon>
        <taxon>Actinomycetes</taxon>
        <taxon>Pseudonocardiales</taxon>
        <taxon>Pseudonocardiaceae</taxon>
        <taxon>Saccharopolyspora</taxon>
    </lineage>
</organism>
<name>A0ABS5D9S3_9PSEU</name>
<keyword evidence="2" id="KW-1185">Reference proteome</keyword>
<comment type="caution">
    <text evidence="1">The sequence shown here is derived from an EMBL/GenBank/DDBJ whole genome shotgun (WGS) entry which is preliminary data.</text>
</comment>
<accession>A0ABS5D9S3</accession>
<evidence type="ECO:0000313" key="2">
    <source>
        <dbReference type="Proteomes" id="UP000674084"/>
    </source>
</evidence>